<dbReference type="PANTHER" id="PTHR34227">
    <property type="entry name" value="CHAPERONE PROTEIN YCDY"/>
    <property type="match status" value="1"/>
</dbReference>
<evidence type="ECO:0000313" key="3">
    <source>
        <dbReference type="Proteomes" id="UP001143362"/>
    </source>
</evidence>
<dbReference type="InterPro" id="IPR020945">
    <property type="entry name" value="DMSO/NO3_reduct_chaperone"/>
</dbReference>
<organism evidence="2 3">
    <name type="scientific">Candidatus Litorirhabdus singularis</name>
    <dbReference type="NCBI Taxonomy" id="2518993"/>
    <lineage>
        <taxon>Bacteria</taxon>
        <taxon>Pseudomonadati</taxon>
        <taxon>Pseudomonadota</taxon>
        <taxon>Gammaproteobacteria</taxon>
        <taxon>Cellvibrionales</taxon>
        <taxon>Halieaceae</taxon>
        <taxon>Candidatus Litorirhabdus</taxon>
    </lineage>
</organism>
<comment type="caution">
    <text evidence="2">The sequence shown here is derived from an EMBL/GenBank/DDBJ whole genome shotgun (WGS) entry which is preliminary data.</text>
</comment>
<dbReference type="Pfam" id="PF02613">
    <property type="entry name" value="Nitrate_red_del"/>
    <property type="match status" value="1"/>
</dbReference>
<dbReference type="Gene3D" id="1.10.3480.10">
    <property type="entry name" value="TorD-like"/>
    <property type="match status" value="1"/>
</dbReference>
<proteinExistence type="predicted"/>
<accession>A0ABT3TGY5</accession>
<dbReference type="PANTHER" id="PTHR34227:SF11">
    <property type="entry name" value="CHAPERONE PROTEIN TORD"/>
    <property type="match status" value="1"/>
</dbReference>
<evidence type="ECO:0008006" key="4">
    <source>
        <dbReference type="Google" id="ProtNLM"/>
    </source>
</evidence>
<name>A0ABT3TGY5_9GAMM</name>
<dbReference type="InterPro" id="IPR036411">
    <property type="entry name" value="TorD-like_sf"/>
</dbReference>
<dbReference type="Proteomes" id="UP001143362">
    <property type="component" value="Unassembled WGS sequence"/>
</dbReference>
<keyword evidence="1" id="KW-0143">Chaperone</keyword>
<dbReference type="SUPFAM" id="SSF89155">
    <property type="entry name" value="TorD-like"/>
    <property type="match status" value="1"/>
</dbReference>
<protein>
    <recommendedName>
        <fullName evidence="4">Molecular chaperone TorD</fullName>
    </recommendedName>
</protein>
<dbReference type="InterPro" id="IPR050289">
    <property type="entry name" value="TorD/DmsD_chaperones"/>
</dbReference>
<sequence length="204" mass="22107">MYGEPGRCGVTSASLMDLAERAPIYAWLARLLVCEIDAEAWRQLGTARDVLVQLEPALADELAGQLTPSRCEDLAEEFARLFLLPNGVSPFASSWIAENQASESIRDEISMMVGQGLLALGHQAVHREPWGRLPQDHVAVLLDLVASAQLSNDATANEIAGHLDQQLLGAWLLAFGSALAQSSREPLYRALGQLTVELHTVSPQ</sequence>
<keyword evidence="3" id="KW-1185">Reference proteome</keyword>
<evidence type="ECO:0000256" key="1">
    <source>
        <dbReference type="ARBA" id="ARBA00023186"/>
    </source>
</evidence>
<gene>
    <name evidence="2" type="ORF">EYC98_07175</name>
</gene>
<evidence type="ECO:0000313" key="2">
    <source>
        <dbReference type="EMBL" id="MCX2980657.1"/>
    </source>
</evidence>
<reference evidence="2" key="1">
    <citation type="submission" date="2019-02" db="EMBL/GenBank/DDBJ databases">
        <authorList>
            <person name="Li S.-H."/>
        </authorList>
    </citation>
    <scope>NUCLEOTIDE SEQUENCE</scope>
    <source>
        <strain evidence="2">IMCC14734</strain>
    </source>
</reference>
<dbReference type="EMBL" id="SHNN01000001">
    <property type="protein sequence ID" value="MCX2980657.1"/>
    <property type="molecule type" value="Genomic_DNA"/>
</dbReference>